<organism evidence="1">
    <name type="scientific">Fagus sylvatica</name>
    <name type="common">Beechnut</name>
    <dbReference type="NCBI Taxonomy" id="28930"/>
    <lineage>
        <taxon>Eukaryota</taxon>
        <taxon>Viridiplantae</taxon>
        <taxon>Streptophyta</taxon>
        <taxon>Embryophyta</taxon>
        <taxon>Tracheophyta</taxon>
        <taxon>Spermatophyta</taxon>
        <taxon>Magnoliopsida</taxon>
        <taxon>eudicotyledons</taxon>
        <taxon>Gunneridae</taxon>
        <taxon>Pentapetalae</taxon>
        <taxon>rosids</taxon>
        <taxon>fabids</taxon>
        <taxon>Fagales</taxon>
        <taxon>Fagaceae</taxon>
        <taxon>Fagus</taxon>
    </lineage>
</organism>
<name>A0A2N9J9D7_FAGSY</name>
<accession>A0A2N9J9D7</accession>
<evidence type="ECO:0000313" key="1">
    <source>
        <dbReference type="EMBL" id="SPD33153.1"/>
    </source>
</evidence>
<proteinExistence type="predicted"/>
<reference evidence="1" key="1">
    <citation type="submission" date="2018-02" db="EMBL/GenBank/DDBJ databases">
        <authorList>
            <person name="Cohen D.B."/>
            <person name="Kent A.D."/>
        </authorList>
    </citation>
    <scope>NUCLEOTIDE SEQUENCE</scope>
</reference>
<gene>
    <name evidence="1" type="ORF">FSB_LOCUS61035</name>
</gene>
<dbReference type="PANTHER" id="PTHR33491">
    <property type="entry name" value="OSJNBA0016N04.9 PROTEIN"/>
    <property type="match status" value="1"/>
</dbReference>
<protein>
    <recommendedName>
        <fullName evidence="2">Wall-associated receptor kinase domain-containing protein</fullName>
    </recommendedName>
</protein>
<evidence type="ECO:0008006" key="2">
    <source>
        <dbReference type="Google" id="ProtNLM"/>
    </source>
</evidence>
<dbReference type="EMBL" id="OIVN01006439">
    <property type="protein sequence ID" value="SPD33153.1"/>
    <property type="molecule type" value="Genomic_DNA"/>
</dbReference>
<dbReference type="AlphaFoldDB" id="A0A2N9J9D7"/>
<sequence length="205" mass="22772">MLRHVRYVSEYQQWYRSLLAGSFTVSNTQNKFVAVGCDTYAYLKGSKDGEPFSIGCLSICQNISSVPNGTCSGIGCCQMDIPQGLKNVSVSAYSFYNHTEVWDFNPCSFAFIIREDKFSFSSYYLSSLKNNATLPMVLDWAIGSDKCEDAQKNKSTYLCGVNTICDDPENGSGTGYRCNCTEGYHGNPYLKDGCQGIQFTCIYPL</sequence>